<keyword evidence="9" id="KW-0653">Protein transport</keyword>
<evidence type="ECO:0000256" key="1">
    <source>
        <dbReference type="ARBA" id="ARBA00004496"/>
    </source>
</evidence>
<dbReference type="FunFam" id="3.60.10.10:FF:000029">
    <property type="entry name" value="Inositol polyphosphate 5-phosphatase"/>
    <property type="match status" value="1"/>
</dbReference>
<dbReference type="GO" id="GO:0016020">
    <property type="term" value="C:membrane"/>
    <property type="evidence" value="ECO:0007669"/>
    <property type="project" value="TreeGrafter"/>
</dbReference>
<feature type="compositionally biased region" description="Low complexity" evidence="10">
    <location>
        <begin position="1061"/>
        <end position="1089"/>
    </location>
</feature>
<dbReference type="SMART" id="SM00128">
    <property type="entry name" value="IPPc"/>
    <property type="match status" value="1"/>
</dbReference>
<evidence type="ECO:0000256" key="9">
    <source>
        <dbReference type="ARBA" id="ARBA00022927"/>
    </source>
</evidence>
<dbReference type="Pfam" id="PF02383">
    <property type="entry name" value="Syja_N"/>
    <property type="match status" value="1"/>
</dbReference>
<dbReference type="InterPro" id="IPR000300">
    <property type="entry name" value="IPPc"/>
</dbReference>
<evidence type="ECO:0000259" key="11">
    <source>
        <dbReference type="PROSITE" id="PS50275"/>
    </source>
</evidence>
<dbReference type="SUPFAM" id="SSF56219">
    <property type="entry name" value="DNase I-like"/>
    <property type="match status" value="1"/>
</dbReference>
<evidence type="ECO:0000256" key="8">
    <source>
        <dbReference type="ARBA" id="ARBA00022801"/>
    </source>
</evidence>
<evidence type="ECO:0000256" key="3">
    <source>
        <dbReference type="ARBA" id="ARBA00009678"/>
    </source>
</evidence>
<feature type="region of interest" description="Disordered" evidence="10">
    <location>
        <begin position="935"/>
        <end position="1142"/>
    </location>
</feature>
<dbReference type="EC" id="3.1.3.36" evidence="4"/>
<dbReference type="GO" id="GO:0006897">
    <property type="term" value="P:endocytosis"/>
    <property type="evidence" value="ECO:0007669"/>
    <property type="project" value="UniProtKB-KW"/>
</dbReference>
<evidence type="ECO:0000313" key="13">
    <source>
        <dbReference type="Proteomes" id="UP000243052"/>
    </source>
</evidence>
<comment type="similarity">
    <text evidence="2">Belongs to the synaptojanin family.</text>
</comment>
<evidence type="ECO:0000256" key="7">
    <source>
        <dbReference type="ARBA" id="ARBA00022583"/>
    </source>
</evidence>
<evidence type="ECO:0000256" key="4">
    <source>
        <dbReference type="ARBA" id="ARBA00013044"/>
    </source>
</evidence>
<dbReference type="RefSeq" id="XP_017986693.1">
    <property type="nucleotide sequence ID" value="XM_018131419.1"/>
</dbReference>
<comment type="subcellular location">
    <subcellularLocation>
        <location evidence="1">Cytoplasm</location>
    </subcellularLocation>
</comment>
<comment type="similarity">
    <text evidence="3">In the central section; belongs to the inositol 1,4,5-trisphosphate 5-phosphatase family.</text>
</comment>
<keyword evidence="13" id="KW-1185">Reference proteome</keyword>
<dbReference type="GO" id="GO:0004439">
    <property type="term" value="F:phosphatidylinositol-4,5-bisphosphate 5-phosphatase activity"/>
    <property type="evidence" value="ECO:0007669"/>
    <property type="project" value="UniProtKB-EC"/>
</dbReference>
<evidence type="ECO:0000256" key="10">
    <source>
        <dbReference type="SAM" id="MobiDB-lite"/>
    </source>
</evidence>
<feature type="compositionally biased region" description="Low complexity" evidence="10">
    <location>
        <begin position="939"/>
        <end position="952"/>
    </location>
</feature>
<proteinExistence type="inferred from homology"/>
<reference evidence="12 13" key="1">
    <citation type="submission" date="2016-01" db="EMBL/GenBank/DDBJ databases">
        <title>Genome sequence of the yeast Holleya sinecauda.</title>
        <authorList>
            <person name="Dietrich F.S."/>
        </authorList>
    </citation>
    <scope>NUCLEOTIDE SEQUENCE [LARGE SCALE GENOMIC DNA]</scope>
    <source>
        <strain evidence="12 13">ATCC 58844</strain>
    </source>
</reference>
<sequence length="1142" mass="128445">MIILAQKGPERRIAIVSNSYALIFNAVKCDPSSPNASKNRPLCAIELIPKSLLKGQGFEKLVNLEVYGFLGLIEIESKIFICTITGKSKVARPIPGETVNKIYAVDFFCLNDERWDFVEFDSNGYPIPASDEDSISPQSAIKHPCHELKKLLSNGSFYYSSDFDLTSLLQYRRLDAHSLSFDDFQEEFMWNSFLMQEIISFRDKLDDSARQVLDDEGFLTTVIRGFAETFQTYIGALPVWLTIISKQSWKRAGTRFNARGIDDESNVANFVETEFIMYSSDYCYSFTELRGSVPVFWEQDTSLINPKVQITRSIEATQPVFDEHFQRLIDKYGPIHVVNLLSTKFSEMELTRRYRAHIEHSNYLNIGDNIYLTEFDFHRETKDQGFSAASRIRPMIEKSLLENGYFSYDVKEGKPISKQRGVFRVNCLDCLDRTNLVQQFLSRYAFLLFLQDFQLVKSSVVSNMEDYEWFQKHNNLWADHGDAVSQIYTGTNALKSSFSRKGKMSLAGALSDATKSVSRMYINNFMDKGKQQNIDTLLGRLPHQQPVQLFDPINEYVTSKLETLSSKFTKSAKINLLVGSFNVNGLTKNVDITDWLFPIGDKYLPDVVVLGMQEVIELNAGSILNADYSKSTFWQQLVNKHLNQYEEKYLLLRAEQMSSLLILFFVKSSNVQHIKRVEGGSKKTGFGGITGNKGAVAIRFEYGDTSFCFVNCHLAAGISNVEERRSDYESITKGINFTRSKKIPHHDSIFWLGDLNYRVTLPNDETRKRLSAKKAGYIEDLLNFDQLTQEMNSGMSFKGFMEPSIQFCPTYKYDHGTNRYDSSEKARTPSWTDRIIYKGKNIQPMAYGDVALCLSDHRPVYSAYKTDVCFVDEAIKLSLTKQLYLKYKETHPDRSSNTTVALIDVEMEKASTKSNTLENSLNNWNDNNLLELDPIDTVSSSNSSSPLSTTNSQPMKPIRKASSSPSINQKAPRVPPSSRSTNSSAGLPSPLSGNMEPIKSPLPLKPRVPPPRQNSARQSEIAFDLNSGKSKSPAINKPVPPPAPARRGTLPPGFSDTILVPKTSSTSPMPMTKTSSPQSTSNSPSINSIRASPIPATSGSENASDPQASAKAQTSSKAPTLTPKNNELEKLMMNSWKPLTPN</sequence>
<dbReference type="PROSITE" id="PS50275">
    <property type="entry name" value="SAC"/>
    <property type="match status" value="1"/>
</dbReference>
<evidence type="ECO:0000256" key="5">
    <source>
        <dbReference type="ARBA" id="ARBA00022448"/>
    </source>
</evidence>
<dbReference type="GO" id="GO:0005737">
    <property type="term" value="C:cytoplasm"/>
    <property type="evidence" value="ECO:0007669"/>
    <property type="project" value="UniProtKB-SubCell"/>
</dbReference>
<dbReference type="STRING" id="45286.A0A120K1T0"/>
<dbReference type="Pfam" id="PF22669">
    <property type="entry name" value="Exo_endo_phos2"/>
    <property type="match status" value="1"/>
</dbReference>
<dbReference type="PANTHER" id="PTHR11200">
    <property type="entry name" value="INOSITOL 5-PHOSPHATASE"/>
    <property type="match status" value="1"/>
</dbReference>
<feature type="compositionally biased region" description="Pro residues" evidence="10">
    <location>
        <begin position="1003"/>
        <end position="1012"/>
    </location>
</feature>
<feature type="domain" description="SAC" evidence="11">
    <location>
        <begin position="148"/>
        <end position="490"/>
    </location>
</feature>
<dbReference type="Gene3D" id="3.60.10.10">
    <property type="entry name" value="Endonuclease/exonuclease/phosphatase"/>
    <property type="match status" value="1"/>
</dbReference>
<dbReference type="InterPro" id="IPR046985">
    <property type="entry name" value="IP5"/>
</dbReference>
<name>A0A120K1T0_9SACH</name>
<dbReference type="InterPro" id="IPR036691">
    <property type="entry name" value="Endo/exonu/phosph_ase_sf"/>
</dbReference>
<dbReference type="OrthoDB" id="405996at2759"/>
<accession>A0A120K1T0</accession>
<keyword evidence="6" id="KW-0963">Cytoplasm</keyword>
<dbReference type="PANTHER" id="PTHR11200:SF257">
    <property type="entry name" value="PHOSPHOINOSITIDE 5-PHOSPHATASE"/>
    <property type="match status" value="1"/>
</dbReference>
<keyword evidence="7" id="KW-0254">Endocytosis</keyword>
<evidence type="ECO:0000256" key="2">
    <source>
        <dbReference type="ARBA" id="ARBA00008943"/>
    </source>
</evidence>
<feature type="compositionally biased region" description="Polar residues" evidence="10">
    <location>
        <begin position="1095"/>
        <end position="1105"/>
    </location>
</feature>
<evidence type="ECO:0000313" key="12">
    <source>
        <dbReference type="EMBL" id="AMD19697.1"/>
    </source>
</evidence>
<dbReference type="InterPro" id="IPR002013">
    <property type="entry name" value="SAC_dom"/>
</dbReference>
<organism evidence="12 13">
    <name type="scientific">Eremothecium sinecaudum</name>
    <dbReference type="NCBI Taxonomy" id="45286"/>
    <lineage>
        <taxon>Eukaryota</taxon>
        <taxon>Fungi</taxon>
        <taxon>Dikarya</taxon>
        <taxon>Ascomycota</taxon>
        <taxon>Saccharomycotina</taxon>
        <taxon>Saccharomycetes</taxon>
        <taxon>Saccharomycetales</taxon>
        <taxon>Saccharomycetaceae</taxon>
        <taxon>Eremothecium</taxon>
    </lineage>
</organism>
<evidence type="ECO:0000256" key="6">
    <source>
        <dbReference type="ARBA" id="ARBA00022490"/>
    </source>
</evidence>
<dbReference type="GO" id="GO:0046856">
    <property type="term" value="P:phosphatidylinositol dephosphorylation"/>
    <property type="evidence" value="ECO:0007669"/>
    <property type="project" value="InterPro"/>
</dbReference>
<keyword evidence="5" id="KW-0813">Transport</keyword>
<protein>
    <recommendedName>
        <fullName evidence="4">phosphoinositide 5-phosphatase</fullName>
        <ecNumber evidence="4">3.1.3.36</ecNumber>
    </recommendedName>
</protein>
<feature type="compositionally biased region" description="Polar residues" evidence="10">
    <location>
        <begin position="977"/>
        <end position="986"/>
    </location>
</feature>
<dbReference type="GO" id="GO:0015031">
    <property type="term" value="P:protein transport"/>
    <property type="evidence" value="ECO:0007669"/>
    <property type="project" value="UniProtKB-KW"/>
</dbReference>
<feature type="compositionally biased region" description="Low complexity" evidence="10">
    <location>
        <begin position="1106"/>
        <end position="1120"/>
    </location>
</feature>
<dbReference type="AlphaFoldDB" id="A0A120K1T0"/>
<dbReference type="Proteomes" id="UP000243052">
    <property type="component" value="Chromosome iii"/>
</dbReference>
<dbReference type="EMBL" id="CP014243">
    <property type="protein sequence ID" value="AMD19697.1"/>
    <property type="molecule type" value="Genomic_DNA"/>
</dbReference>
<keyword evidence="8" id="KW-0378">Hydrolase</keyword>
<dbReference type="GO" id="GO:0043813">
    <property type="term" value="F:phosphatidylinositol-3,5-bisphosphate 5-phosphatase activity"/>
    <property type="evidence" value="ECO:0007669"/>
    <property type="project" value="TreeGrafter"/>
</dbReference>
<gene>
    <name evidence="12" type="ORF">AW171_hschr31547</name>
</gene>
<dbReference type="GeneID" id="28722911"/>